<dbReference type="CDD" id="cd00198">
    <property type="entry name" value="vWFA"/>
    <property type="match status" value="1"/>
</dbReference>
<evidence type="ECO:0000259" key="2">
    <source>
        <dbReference type="Pfam" id="PF13519"/>
    </source>
</evidence>
<feature type="chain" id="PRO_5044629484" description="VWFA domain-containing protein" evidence="1">
    <location>
        <begin position="18"/>
        <end position="319"/>
    </location>
</feature>
<dbReference type="GeneID" id="54458337"/>
<evidence type="ECO:0000313" key="3">
    <source>
        <dbReference type="EMBL" id="KAF2814668.1"/>
    </source>
</evidence>
<organism evidence="3">
    <name type="scientific">Mytilinidion resinicola</name>
    <dbReference type="NCBI Taxonomy" id="574789"/>
    <lineage>
        <taxon>Eukaryota</taxon>
        <taxon>Fungi</taxon>
        <taxon>Dikarya</taxon>
        <taxon>Ascomycota</taxon>
        <taxon>Pezizomycotina</taxon>
        <taxon>Dothideomycetes</taxon>
        <taxon>Pleosporomycetidae</taxon>
        <taxon>Mytilinidiales</taxon>
        <taxon>Mytilinidiaceae</taxon>
        <taxon>Mytilinidion</taxon>
    </lineage>
</organism>
<dbReference type="AlphaFoldDB" id="A0A6A6Z1I5"/>
<keyword evidence="1" id="KW-0732">Signal</keyword>
<dbReference type="InterPro" id="IPR036465">
    <property type="entry name" value="vWFA_dom_sf"/>
</dbReference>
<evidence type="ECO:0000313" key="5">
    <source>
        <dbReference type="RefSeq" id="XP_033581632.1"/>
    </source>
</evidence>
<reference evidence="3 5" key="1">
    <citation type="journal article" date="2020" name="Stud. Mycol.">
        <title>101 Dothideomycetes genomes: a test case for predicting lifestyles and emergence of pathogens.</title>
        <authorList>
            <person name="Haridas S."/>
            <person name="Albert R."/>
            <person name="Binder M."/>
            <person name="Bloem J."/>
            <person name="Labutti K."/>
            <person name="Salamov A."/>
            <person name="Andreopoulos B."/>
            <person name="Baker S."/>
            <person name="Barry K."/>
            <person name="Bills G."/>
            <person name="Bluhm B."/>
            <person name="Cannon C."/>
            <person name="Castanera R."/>
            <person name="Culley D."/>
            <person name="Daum C."/>
            <person name="Ezra D."/>
            <person name="Gonzalez J."/>
            <person name="Henrissat B."/>
            <person name="Kuo A."/>
            <person name="Liang C."/>
            <person name="Lipzen A."/>
            <person name="Lutzoni F."/>
            <person name="Magnuson J."/>
            <person name="Mondo S."/>
            <person name="Nolan M."/>
            <person name="Ohm R."/>
            <person name="Pangilinan J."/>
            <person name="Park H.-J."/>
            <person name="Ramirez L."/>
            <person name="Alfaro M."/>
            <person name="Sun H."/>
            <person name="Tritt A."/>
            <person name="Yoshinaga Y."/>
            <person name="Zwiers L.-H."/>
            <person name="Turgeon B."/>
            <person name="Goodwin S."/>
            <person name="Spatafora J."/>
            <person name="Crous P."/>
            <person name="Grigoriev I."/>
        </authorList>
    </citation>
    <scope>NUCLEOTIDE SEQUENCE</scope>
    <source>
        <strain evidence="3 5">CBS 304.34</strain>
    </source>
</reference>
<sequence>MKLNCVAGLLLAAIVSASPFVSRGQPTCKNLKADANNGGRKIGIVIDSSGSMYDTDPYNLRILAGQQINDWLVTSKEASGSRKEDLVTVVDFDDVATLLYPLGDPSGAGDTFKLIDSMGGTFIAAGVDMATTELTKGGHDPTSNRSGIVVLTDGSDSDTATLIDSINKCGQLGIRVSFGFLAYDASYQDPEVLTAILGTGGMYATIDGATAQNSFVNLMIVHGLTGKDNPSPSSATTLVNGLSIASVMDSSGSNTLTYTAEAKEKLTFSITSVNAGDLTATANDANGKTLGTTTISSYGYSEDLVVTAVSDGDLQLKIS</sequence>
<evidence type="ECO:0000256" key="1">
    <source>
        <dbReference type="SAM" id="SignalP"/>
    </source>
</evidence>
<dbReference type="Pfam" id="PF13519">
    <property type="entry name" value="VWA_2"/>
    <property type="match status" value="1"/>
</dbReference>
<evidence type="ECO:0000313" key="4">
    <source>
        <dbReference type="Proteomes" id="UP000504636"/>
    </source>
</evidence>
<reference evidence="5" key="2">
    <citation type="submission" date="2020-04" db="EMBL/GenBank/DDBJ databases">
        <authorList>
            <consortium name="NCBI Genome Project"/>
        </authorList>
    </citation>
    <scope>NUCLEOTIDE SEQUENCE</scope>
    <source>
        <strain evidence="5">CBS 304.34</strain>
    </source>
</reference>
<name>A0A6A6Z1I5_9PEZI</name>
<dbReference type="InterPro" id="IPR002035">
    <property type="entry name" value="VWF_A"/>
</dbReference>
<reference evidence="5" key="3">
    <citation type="submission" date="2025-04" db="UniProtKB">
        <authorList>
            <consortium name="RefSeq"/>
        </authorList>
    </citation>
    <scope>IDENTIFICATION</scope>
    <source>
        <strain evidence="5">CBS 304.34</strain>
    </source>
</reference>
<keyword evidence="4" id="KW-1185">Reference proteome</keyword>
<dbReference type="EMBL" id="MU003694">
    <property type="protein sequence ID" value="KAF2814668.1"/>
    <property type="molecule type" value="Genomic_DNA"/>
</dbReference>
<dbReference type="Proteomes" id="UP000504636">
    <property type="component" value="Unplaced"/>
</dbReference>
<feature type="signal peptide" evidence="1">
    <location>
        <begin position="1"/>
        <end position="17"/>
    </location>
</feature>
<proteinExistence type="predicted"/>
<feature type="domain" description="VWFA" evidence="2">
    <location>
        <begin position="44"/>
        <end position="154"/>
    </location>
</feature>
<protein>
    <recommendedName>
        <fullName evidence="2">VWFA domain-containing protein</fullName>
    </recommendedName>
</protein>
<dbReference type="SUPFAM" id="SSF53300">
    <property type="entry name" value="vWA-like"/>
    <property type="match status" value="1"/>
</dbReference>
<dbReference type="OrthoDB" id="301415at2759"/>
<accession>A0A6A6Z1I5</accession>
<dbReference type="RefSeq" id="XP_033581632.1">
    <property type="nucleotide sequence ID" value="XM_033717444.1"/>
</dbReference>
<dbReference type="Gene3D" id="3.40.50.410">
    <property type="entry name" value="von Willebrand factor, type A domain"/>
    <property type="match status" value="1"/>
</dbReference>
<gene>
    <name evidence="3 5" type="ORF">BDZ99DRAFT_434428</name>
</gene>
<feature type="non-terminal residue" evidence="3">
    <location>
        <position position="319"/>
    </location>
</feature>